<accession>A0A401TVM4</accession>
<protein>
    <submittedName>
        <fullName evidence="2">Uncharacterized protein</fullName>
    </submittedName>
</protein>
<evidence type="ECO:0000313" key="3">
    <source>
        <dbReference type="Proteomes" id="UP000287033"/>
    </source>
</evidence>
<organism evidence="2 3">
    <name type="scientific">Chiloscyllium punctatum</name>
    <name type="common">Brownbanded bambooshark</name>
    <name type="synonym">Hemiscyllium punctatum</name>
    <dbReference type="NCBI Taxonomy" id="137246"/>
    <lineage>
        <taxon>Eukaryota</taxon>
        <taxon>Metazoa</taxon>
        <taxon>Chordata</taxon>
        <taxon>Craniata</taxon>
        <taxon>Vertebrata</taxon>
        <taxon>Chondrichthyes</taxon>
        <taxon>Elasmobranchii</taxon>
        <taxon>Galeomorphii</taxon>
        <taxon>Galeoidea</taxon>
        <taxon>Orectolobiformes</taxon>
        <taxon>Hemiscylliidae</taxon>
        <taxon>Chiloscyllium</taxon>
    </lineage>
</organism>
<feature type="non-terminal residue" evidence="2">
    <location>
        <position position="1"/>
    </location>
</feature>
<evidence type="ECO:0000256" key="1">
    <source>
        <dbReference type="SAM" id="Coils"/>
    </source>
</evidence>
<dbReference type="Proteomes" id="UP000287033">
    <property type="component" value="Unassembled WGS sequence"/>
</dbReference>
<keyword evidence="3" id="KW-1185">Reference proteome</keyword>
<dbReference type="EMBL" id="BEZZ01196816">
    <property type="protein sequence ID" value="GCC46692.1"/>
    <property type="molecule type" value="Genomic_DNA"/>
</dbReference>
<sequence>FTKMHQILTEKEQRSLRDLREEEERIVEPMEKNLREIQEYLNSIEEELTKLQKQMEQKDELIFLKILGNTDIVPRMRCDGFFVSLLSPRSPSLTPIVIQFPVESVWLCLVQWECESHCVRERD</sequence>
<name>A0A401TVM4_CHIPU</name>
<keyword evidence="1" id="KW-0175">Coiled coil</keyword>
<evidence type="ECO:0000313" key="2">
    <source>
        <dbReference type="EMBL" id="GCC46692.1"/>
    </source>
</evidence>
<dbReference type="AlphaFoldDB" id="A0A401TVM4"/>
<proteinExistence type="predicted"/>
<gene>
    <name evidence="2" type="ORF">chiPu_0030935</name>
</gene>
<comment type="caution">
    <text evidence="2">The sequence shown here is derived from an EMBL/GenBank/DDBJ whole genome shotgun (WGS) entry which is preliminary data.</text>
</comment>
<feature type="coiled-coil region" evidence="1">
    <location>
        <begin position="27"/>
        <end position="61"/>
    </location>
</feature>
<reference evidence="2 3" key="1">
    <citation type="journal article" date="2018" name="Nat. Ecol. Evol.">
        <title>Shark genomes provide insights into elasmobranch evolution and the origin of vertebrates.</title>
        <authorList>
            <person name="Hara Y"/>
            <person name="Yamaguchi K"/>
            <person name="Onimaru K"/>
            <person name="Kadota M"/>
            <person name="Koyanagi M"/>
            <person name="Keeley SD"/>
            <person name="Tatsumi K"/>
            <person name="Tanaka K"/>
            <person name="Motone F"/>
            <person name="Kageyama Y"/>
            <person name="Nozu R"/>
            <person name="Adachi N"/>
            <person name="Nishimura O"/>
            <person name="Nakagawa R"/>
            <person name="Tanegashima C"/>
            <person name="Kiyatake I"/>
            <person name="Matsumoto R"/>
            <person name="Murakumo K"/>
            <person name="Nishida K"/>
            <person name="Terakita A"/>
            <person name="Kuratani S"/>
            <person name="Sato K"/>
            <person name="Hyodo S Kuraku.S."/>
        </authorList>
    </citation>
    <scope>NUCLEOTIDE SEQUENCE [LARGE SCALE GENOMIC DNA]</scope>
</reference>